<feature type="domain" description="Myb-like" evidence="8">
    <location>
        <begin position="9"/>
        <end position="62"/>
    </location>
</feature>
<dbReference type="PANTHER" id="PTHR48000:SF46">
    <property type="entry name" value="TRANSCRIPTION FACTOR MYB36"/>
    <property type="match status" value="1"/>
</dbReference>
<dbReference type="SMART" id="SM00717">
    <property type="entry name" value="SANT"/>
    <property type="match status" value="2"/>
</dbReference>
<name>A0ABD1YJ14_9MARC</name>
<evidence type="ECO:0000256" key="1">
    <source>
        <dbReference type="ARBA" id="ARBA00004123"/>
    </source>
</evidence>
<evidence type="ECO:0000259" key="8">
    <source>
        <dbReference type="PROSITE" id="PS50090"/>
    </source>
</evidence>
<keyword evidence="3" id="KW-0805">Transcription regulation</keyword>
<dbReference type="Pfam" id="PF00249">
    <property type="entry name" value="Myb_DNA-binding"/>
    <property type="match status" value="2"/>
</dbReference>
<reference evidence="10 11" key="1">
    <citation type="submission" date="2024-09" db="EMBL/GenBank/DDBJ databases">
        <title>Chromosome-scale assembly of Riccia fluitans.</title>
        <authorList>
            <person name="Paukszto L."/>
            <person name="Sawicki J."/>
            <person name="Karawczyk K."/>
            <person name="Piernik-Szablinska J."/>
            <person name="Szczecinska M."/>
            <person name="Mazdziarz M."/>
        </authorList>
    </citation>
    <scope>NUCLEOTIDE SEQUENCE [LARGE SCALE GENOMIC DNA]</scope>
    <source>
        <strain evidence="10">Rf_01</strain>
        <tissue evidence="10">Aerial parts of the thallus</tissue>
    </source>
</reference>
<protein>
    <submittedName>
        <fullName evidence="10">Uncharacterized protein</fullName>
    </submittedName>
</protein>
<evidence type="ECO:0000256" key="4">
    <source>
        <dbReference type="ARBA" id="ARBA00023125"/>
    </source>
</evidence>
<evidence type="ECO:0000256" key="3">
    <source>
        <dbReference type="ARBA" id="ARBA00023015"/>
    </source>
</evidence>
<evidence type="ECO:0000313" key="11">
    <source>
        <dbReference type="Proteomes" id="UP001605036"/>
    </source>
</evidence>
<gene>
    <name evidence="10" type="ORF">R1flu_015351</name>
</gene>
<dbReference type="EMBL" id="JBHFFA010000004">
    <property type="protein sequence ID" value="KAL2630665.1"/>
    <property type="molecule type" value="Genomic_DNA"/>
</dbReference>
<feature type="domain" description="Myb-like" evidence="8">
    <location>
        <begin position="63"/>
        <end position="113"/>
    </location>
</feature>
<evidence type="ECO:0000313" key="10">
    <source>
        <dbReference type="EMBL" id="KAL2630665.1"/>
    </source>
</evidence>
<keyword evidence="6" id="KW-0539">Nucleus</keyword>
<keyword evidence="5" id="KW-0804">Transcription</keyword>
<dbReference type="CDD" id="cd00167">
    <property type="entry name" value="SANT"/>
    <property type="match status" value="2"/>
</dbReference>
<keyword evidence="4" id="KW-0238">DNA-binding</keyword>
<keyword evidence="2" id="KW-0677">Repeat</keyword>
<comment type="subcellular location">
    <subcellularLocation>
        <location evidence="1">Nucleus</location>
    </subcellularLocation>
</comment>
<comment type="caution">
    <text evidence="10">The sequence shown here is derived from an EMBL/GenBank/DDBJ whole genome shotgun (WGS) entry which is preliminary data.</text>
</comment>
<dbReference type="InterPro" id="IPR017930">
    <property type="entry name" value="Myb_dom"/>
</dbReference>
<dbReference type="GO" id="GO:0005634">
    <property type="term" value="C:nucleus"/>
    <property type="evidence" value="ECO:0007669"/>
    <property type="project" value="UniProtKB-SubCell"/>
</dbReference>
<feature type="domain" description="HTH myb-type" evidence="9">
    <location>
        <begin position="63"/>
        <end position="117"/>
    </location>
</feature>
<dbReference type="InterPro" id="IPR009057">
    <property type="entry name" value="Homeodomain-like_sf"/>
</dbReference>
<dbReference type="AlphaFoldDB" id="A0ABD1YJ14"/>
<dbReference type="PROSITE" id="PS50090">
    <property type="entry name" value="MYB_LIKE"/>
    <property type="match status" value="2"/>
</dbReference>
<dbReference type="PANTHER" id="PTHR48000">
    <property type="entry name" value="OS09G0431300 PROTEIN"/>
    <property type="match status" value="1"/>
</dbReference>
<dbReference type="InterPro" id="IPR001005">
    <property type="entry name" value="SANT/Myb"/>
</dbReference>
<evidence type="ECO:0000259" key="9">
    <source>
        <dbReference type="PROSITE" id="PS51294"/>
    </source>
</evidence>
<feature type="compositionally biased region" description="Low complexity" evidence="7">
    <location>
        <begin position="278"/>
        <end position="295"/>
    </location>
</feature>
<proteinExistence type="predicted"/>
<evidence type="ECO:0000256" key="2">
    <source>
        <dbReference type="ARBA" id="ARBA00022737"/>
    </source>
</evidence>
<dbReference type="Proteomes" id="UP001605036">
    <property type="component" value="Unassembled WGS sequence"/>
</dbReference>
<evidence type="ECO:0000256" key="5">
    <source>
        <dbReference type="ARBA" id="ARBA00023163"/>
    </source>
</evidence>
<keyword evidence="11" id="KW-1185">Reference proteome</keyword>
<dbReference type="PROSITE" id="PS51294">
    <property type="entry name" value="HTH_MYB"/>
    <property type="match status" value="2"/>
</dbReference>
<feature type="domain" description="HTH myb-type" evidence="9">
    <location>
        <begin position="9"/>
        <end position="62"/>
    </location>
</feature>
<evidence type="ECO:0000256" key="7">
    <source>
        <dbReference type="SAM" id="MobiDB-lite"/>
    </source>
</evidence>
<dbReference type="GO" id="GO:0003677">
    <property type="term" value="F:DNA binding"/>
    <property type="evidence" value="ECO:0007669"/>
    <property type="project" value="UniProtKB-KW"/>
</dbReference>
<dbReference type="SUPFAM" id="SSF46689">
    <property type="entry name" value="Homeodomain-like"/>
    <property type="match status" value="1"/>
</dbReference>
<dbReference type="Gene3D" id="1.10.10.60">
    <property type="entry name" value="Homeodomain-like"/>
    <property type="match status" value="2"/>
</dbReference>
<sequence>MGRAPCCDKANVKKGPWSPDEDAKLKAFIDQHGTGGNWITLPSKAGLKRCGKSCRLRWINYLRPDIKHGNFTEEEESMIYKLHANIGSRWSLIAGQLPGRTDNDIKNYWNTRLKKKLTERNLDHHHLQMPASKFQRSPSQQEIRLSSENNSKALDHAVTTSSSISLAHPCKPHTPLNVTMPPPDNFISPLMKPHQYLSSSSLAEFHSAQDIVSPTSITPLMVQQQQQQVETEDPVVVMDGVQAVEVTDHLLIWPSHPSPSGSSASSVISTDRNTYPHAAAGAANSDNNNNNSNNAECSVYSSEEHSGLADSDALLPVLAAGSPSLLIHNSIQPHQIGGDEVPALDFSSKLGDHVVGGLLVDDMMRTPFEDSCQNQGESALLTSGGGVKGEEFNFDREDPNWWSMITPPHRHQQQQQRTLLTTSKQQQQQHQLQQLMQQQQNQQYLPAQQQQQYQRYEESLIFPGQLSLDPSSMQCCSYVRATPSWNHPSSGCNALLSGMIGDYSIHHHQSRYAPQLSWPDAMNWQETR</sequence>
<accession>A0ABD1YJ14</accession>
<dbReference type="FunFam" id="1.10.10.60:FF:000015">
    <property type="entry name" value="Transcription factor RAX3"/>
    <property type="match status" value="1"/>
</dbReference>
<feature type="region of interest" description="Disordered" evidence="7">
    <location>
        <begin position="277"/>
        <end position="298"/>
    </location>
</feature>
<organism evidence="10 11">
    <name type="scientific">Riccia fluitans</name>
    <dbReference type="NCBI Taxonomy" id="41844"/>
    <lineage>
        <taxon>Eukaryota</taxon>
        <taxon>Viridiplantae</taxon>
        <taxon>Streptophyta</taxon>
        <taxon>Embryophyta</taxon>
        <taxon>Marchantiophyta</taxon>
        <taxon>Marchantiopsida</taxon>
        <taxon>Marchantiidae</taxon>
        <taxon>Marchantiales</taxon>
        <taxon>Ricciaceae</taxon>
        <taxon>Riccia</taxon>
    </lineage>
</organism>
<evidence type="ECO:0000256" key="6">
    <source>
        <dbReference type="ARBA" id="ARBA00023242"/>
    </source>
</evidence>